<dbReference type="RefSeq" id="WP_075058627.1">
    <property type="nucleotide sequence ID" value="NZ_CP012357.1"/>
</dbReference>
<organism evidence="3 4">
    <name type="scientific">Spiroplasma litorale</name>
    <dbReference type="NCBI Taxonomy" id="216942"/>
    <lineage>
        <taxon>Bacteria</taxon>
        <taxon>Bacillati</taxon>
        <taxon>Mycoplasmatota</taxon>
        <taxon>Mollicutes</taxon>
        <taxon>Entomoplasmatales</taxon>
        <taxon>Spiroplasmataceae</taxon>
        <taxon>Spiroplasma</taxon>
    </lineage>
</organism>
<dbReference type="KEGG" id="sll:SLITO_v1c09290"/>
<dbReference type="OrthoDB" id="397686at2"/>
<reference evidence="3 4" key="1">
    <citation type="journal article" date="2015" name="Genome Announc.">
        <title>Complete Genome Sequence of Spiroplasma litorale TN-1T (DSM 21781), a Bacterium Isolated from a Green-Eyed Horsefly (Tabanus nigrovittatus).</title>
        <authorList>
            <person name="Lo W.S."/>
            <person name="Lai Y.C."/>
            <person name="Lien Y.W."/>
            <person name="Wang T.H."/>
            <person name="Kuo C.H."/>
        </authorList>
    </citation>
    <scope>NUCLEOTIDE SEQUENCE [LARGE SCALE GENOMIC DNA]</scope>
    <source>
        <strain evidence="3 4">TN-1</strain>
    </source>
</reference>
<protein>
    <submittedName>
        <fullName evidence="3">Uncharacterized protein</fullName>
    </submittedName>
</protein>
<feature type="region of interest" description="Disordered" evidence="1">
    <location>
        <begin position="509"/>
        <end position="545"/>
    </location>
</feature>
<evidence type="ECO:0000256" key="2">
    <source>
        <dbReference type="SAM" id="Phobius"/>
    </source>
</evidence>
<evidence type="ECO:0000313" key="4">
    <source>
        <dbReference type="Proteomes" id="UP000067476"/>
    </source>
</evidence>
<keyword evidence="2" id="KW-0472">Membrane</keyword>
<sequence>MKKIILLSAFIFSSFLIWFQIFLKPNYFVNNNFENPHLINNKLNDNKNYNLSNDLLWNGMSLQYFIYKHSDINQNKYMNSLVENYLNNIKNSNNKVKLEKRISTFYASVVSNIVVTSIYGMTNYKEFFAEAYSKWQATNDSIKNKAWEVLNYYFLNIYNKINVNASGKFSNFDKVKNIIDDEIETNGINVVFNTNLTKKGDELDYEELLYRNDKFAMNNFNSNNDGGYGFAYNTLEYSLNAWNYEVDYYSTQNNFSYNNKQYNNNLKAALEKKYFINSFNENELSKLNFDLYNKASMESKEMFNSIIKDKMYFEDFVKMSDFFKELSFINKLNYSNIDLEETLRAVGYSLKWSYNKLESIKKHFLDLINLSLYILNNDQINYLIYFIISIIFTKDSIILENSNAYAYVKTNMDYFGVYNASIVFSTRGFYTDDEASNNFYKDNWFSCSNIFQIINHEMGHVMDGFLGQTLENSIKQKNNYNKILEKNNNRSLYKGNILGMDTIAPEWYPEPEPEVDPYPPFNPRPPKPTPPGNNNPPLNPNQSSGGLSEYATTTIILISTIGTGVLVFIISISIVIVKAKKRKKR</sequence>
<evidence type="ECO:0000256" key="1">
    <source>
        <dbReference type="SAM" id="MobiDB-lite"/>
    </source>
</evidence>
<evidence type="ECO:0000313" key="3">
    <source>
        <dbReference type="EMBL" id="AKX34540.1"/>
    </source>
</evidence>
<feature type="compositionally biased region" description="Pro residues" evidence="1">
    <location>
        <begin position="516"/>
        <end position="539"/>
    </location>
</feature>
<dbReference type="Proteomes" id="UP000067476">
    <property type="component" value="Chromosome"/>
</dbReference>
<dbReference type="EMBL" id="CP012357">
    <property type="protein sequence ID" value="AKX34540.1"/>
    <property type="molecule type" value="Genomic_DNA"/>
</dbReference>
<keyword evidence="2" id="KW-1133">Transmembrane helix</keyword>
<keyword evidence="2" id="KW-0812">Transmembrane</keyword>
<accession>A0A0K1W2I1</accession>
<dbReference type="AlphaFoldDB" id="A0A0K1W2I1"/>
<dbReference type="PATRIC" id="fig|216942.3.peg.945"/>
<gene>
    <name evidence="3" type="ORF">SLITO_v1c09290</name>
</gene>
<name>A0A0K1W2I1_9MOLU</name>
<proteinExistence type="predicted"/>
<feature type="transmembrane region" description="Helical" evidence="2">
    <location>
        <begin position="550"/>
        <end position="577"/>
    </location>
</feature>
<keyword evidence="4" id="KW-1185">Reference proteome</keyword>